<dbReference type="EMBL" id="CP019082">
    <property type="protein sequence ID" value="APW63880.1"/>
    <property type="molecule type" value="Genomic_DNA"/>
</dbReference>
<sequence length="765" mass="85876">MKIIRRTVLFTRNPGIRCVPRRLTVVGLFILCVASTARGQGSKADYERAEGLQAATRAKVFKTSVRPHWLPGGERFWYRNDLPEQAREFILVDAAKAERRPAFDHARLAEALGKAVGKPQKAERLPVERIVVADGGAIHFEAEGKAWRFDPTTGELKDAPLPVVEEPKEPSSRRGRREASQESPRADDSPDGKFAVVVRDRNVVLREKATGESTPLSFDGSEVDAYQPRVFWSPDSKRFVALRTARGDRRVVQMIESSPRGQLQPKLHEQDYLKPGDKVAVTRPRLFDVEGCKEIPIKDDLAPNPWSIDEFRWSPDSSRFTFLYNQRGHQVLRIVTVDAKTGEVKPIVDEQSKTFIDYSSKTYALHLDKTHELIWMSERDGWNHLHLIDAGSGKVKNQITRGPWLVLGVERVDEELRQVWFRAGGIHADQDPYHVHYARVNFDGSGLVALTAGDGTHQIDYSPDRKYLVDTYSRVDLPPVIEVRKVEDGSLVCELERADASALKATGWKPPERFVAKGRDGATDVYGVIFRPSTYRKNQKYPVIESIYAGPQGAFVPKRFTSFHPHQALAELGFIVVQIDGMGTNWRSKAFHDVCWKNLADAGFPDRILWMKAAAEKDKAMDLSRVGIYGGSAGGQNALGGLLTHPEFYKAGAADCGCHDNRMDKIWWNEQWMGWPIGPHYAEQSNVTMASKLQGKLLLTVGELDRNVDPASTMQVVDALIKADKDFDLIVFPGADHGAGGSPYGERRRRDFFVRHLLGVEPRSQ</sequence>
<evidence type="ECO:0000256" key="1">
    <source>
        <dbReference type="SAM" id="MobiDB-lite"/>
    </source>
</evidence>
<feature type="domain" description="Peptidase S9 prolyl oligopeptidase catalytic" evidence="2">
    <location>
        <begin position="566"/>
        <end position="756"/>
    </location>
</feature>
<dbReference type="PANTHER" id="PTHR11731">
    <property type="entry name" value="PROTEASE FAMILY S9B,C DIPEPTIDYL-PEPTIDASE IV-RELATED"/>
    <property type="match status" value="1"/>
</dbReference>
<evidence type="ECO:0000313" key="4">
    <source>
        <dbReference type="EMBL" id="APW63880.1"/>
    </source>
</evidence>
<dbReference type="Pfam" id="PF00930">
    <property type="entry name" value="DPPIV_N"/>
    <property type="match status" value="1"/>
</dbReference>
<dbReference type="AlphaFoldDB" id="A0A1U7CY47"/>
<dbReference type="GO" id="GO:0006508">
    <property type="term" value="P:proteolysis"/>
    <property type="evidence" value="ECO:0007669"/>
    <property type="project" value="InterPro"/>
</dbReference>
<dbReference type="EC" id="3.4.14.5" evidence="4"/>
<accession>A0A1U7CY47</accession>
<keyword evidence="4" id="KW-0645">Protease</keyword>
<dbReference type="Gene3D" id="3.40.50.1820">
    <property type="entry name" value="alpha/beta hydrolase"/>
    <property type="match status" value="1"/>
</dbReference>
<dbReference type="STRING" id="1387353.BSF38_05466"/>
<dbReference type="GO" id="GO:0004177">
    <property type="term" value="F:aminopeptidase activity"/>
    <property type="evidence" value="ECO:0007669"/>
    <property type="project" value="UniProtKB-KW"/>
</dbReference>
<dbReference type="GO" id="GO:0008239">
    <property type="term" value="F:dipeptidyl-peptidase activity"/>
    <property type="evidence" value="ECO:0007669"/>
    <property type="project" value="UniProtKB-EC"/>
</dbReference>
<dbReference type="SUPFAM" id="SSF53474">
    <property type="entry name" value="alpha/beta-Hydrolases"/>
    <property type="match status" value="1"/>
</dbReference>
<proteinExistence type="predicted"/>
<dbReference type="PANTHER" id="PTHR11731:SF118">
    <property type="entry name" value="BLR1971 PROTEIN"/>
    <property type="match status" value="1"/>
</dbReference>
<dbReference type="OrthoDB" id="9812921at2"/>
<evidence type="ECO:0000259" key="2">
    <source>
        <dbReference type="Pfam" id="PF00326"/>
    </source>
</evidence>
<dbReference type="InterPro" id="IPR002469">
    <property type="entry name" value="Peptidase_S9B_N"/>
</dbReference>
<dbReference type="Pfam" id="PF00326">
    <property type="entry name" value="Peptidase_S9"/>
    <property type="match status" value="1"/>
</dbReference>
<organism evidence="4 5">
    <name type="scientific">Paludisphaera borealis</name>
    <dbReference type="NCBI Taxonomy" id="1387353"/>
    <lineage>
        <taxon>Bacteria</taxon>
        <taxon>Pseudomonadati</taxon>
        <taxon>Planctomycetota</taxon>
        <taxon>Planctomycetia</taxon>
        <taxon>Isosphaerales</taxon>
        <taxon>Isosphaeraceae</taxon>
        <taxon>Paludisphaera</taxon>
    </lineage>
</organism>
<feature type="region of interest" description="Disordered" evidence="1">
    <location>
        <begin position="151"/>
        <end position="193"/>
    </location>
</feature>
<dbReference type="GO" id="GO:0008236">
    <property type="term" value="F:serine-type peptidase activity"/>
    <property type="evidence" value="ECO:0007669"/>
    <property type="project" value="InterPro"/>
</dbReference>
<name>A0A1U7CY47_9BACT</name>
<reference evidence="5" key="1">
    <citation type="submission" date="2016-12" db="EMBL/GenBank/DDBJ databases">
        <title>Comparative genomics of four Isosphaeraceae planctomycetes: a common pool of plasmids and glycoside hydrolase genes.</title>
        <authorList>
            <person name="Ivanova A."/>
        </authorList>
    </citation>
    <scope>NUCLEOTIDE SEQUENCE [LARGE SCALE GENOMIC DNA]</scope>
    <source>
        <strain evidence="5">PX4</strain>
    </source>
</reference>
<dbReference type="InterPro" id="IPR050278">
    <property type="entry name" value="Serine_Prot_S9B/DPPIV"/>
</dbReference>
<feature type="domain" description="Dipeptidylpeptidase IV N-terminal" evidence="3">
    <location>
        <begin position="186"/>
        <end position="479"/>
    </location>
</feature>
<dbReference type="KEGG" id="pbor:BSF38_05466"/>
<keyword evidence="4" id="KW-0378">Hydrolase</keyword>
<evidence type="ECO:0000259" key="3">
    <source>
        <dbReference type="Pfam" id="PF00930"/>
    </source>
</evidence>
<protein>
    <submittedName>
        <fullName evidence="4">Dipeptidyl aminopeptidase 4</fullName>
        <ecNumber evidence="4">3.4.14.5</ecNumber>
    </submittedName>
</protein>
<dbReference type="Proteomes" id="UP000186309">
    <property type="component" value="Chromosome"/>
</dbReference>
<feature type="compositionally biased region" description="Basic and acidic residues" evidence="1">
    <location>
        <begin position="165"/>
        <end position="191"/>
    </location>
</feature>
<dbReference type="SUPFAM" id="SSF82171">
    <property type="entry name" value="DPP6 N-terminal domain-like"/>
    <property type="match status" value="1"/>
</dbReference>
<gene>
    <name evidence="4" type="primary">dap4_3</name>
    <name evidence="4" type="ORF">BSF38_05466</name>
</gene>
<evidence type="ECO:0000313" key="5">
    <source>
        <dbReference type="Proteomes" id="UP000186309"/>
    </source>
</evidence>
<dbReference type="InterPro" id="IPR001375">
    <property type="entry name" value="Peptidase_S9_cat"/>
</dbReference>
<dbReference type="RefSeq" id="WP_083713600.1">
    <property type="nucleotide sequence ID" value="NZ_CP019082.1"/>
</dbReference>
<keyword evidence="4" id="KW-0031">Aminopeptidase</keyword>
<dbReference type="InterPro" id="IPR029058">
    <property type="entry name" value="AB_hydrolase_fold"/>
</dbReference>
<keyword evidence="5" id="KW-1185">Reference proteome</keyword>
<dbReference type="Gene3D" id="2.140.10.30">
    <property type="entry name" value="Dipeptidylpeptidase IV, N-terminal domain"/>
    <property type="match status" value="1"/>
</dbReference>